<reference evidence="6 7" key="1">
    <citation type="submission" date="2017-07" db="EMBL/GenBank/DDBJ databases">
        <title>Paenibacillus herberti R33 genome sequencing and assembly.</title>
        <authorList>
            <person name="Su W."/>
        </authorList>
    </citation>
    <scope>NUCLEOTIDE SEQUENCE [LARGE SCALE GENOMIC DNA]</scope>
    <source>
        <strain evidence="6 7">R33</strain>
    </source>
</reference>
<dbReference type="SUPFAM" id="SSF53448">
    <property type="entry name" value="Nucleotide-diphospho-sugar transferases"/>
    <property type="match status" value="1"/>
</dbReference>
<dbReference type="AlphaFoldDB" id="A0A229NW14"/>
<dbReference type="OrthoDB" id="8936324at2"/>
<comment type="pathway">
    <text evidence="1">Cell wall biogenesis; cell wall polysaccharide biosynthesis.</text>
</comment>
<evidence type="ECO:0000313" key="6">
    <source>
        <dbReference type="EMBL" id="OXM14116.1"/>
    </source>
</evidence>
<dbReference type="PANTHER" id="PTHR43179">
    <property type="entry name" value="RHAMNOSYLTRANSFERASE WBBL"/>
    <property type="match status" value="1"/>
</dbReference>
<gene>
    <name evidence="6" type="ORF">CGZ75_14165</name>
</gene>
<keyword evidence="7" id="KW-1185">Reference proteome</keyword>
<organism evidence="6 7">
    <name type="scientific">Paenibacillus herberti</name>
    <dbReference type="NCBI Taxonomy" id="1619309"/>
    <lineage>
        <taxon>Bacteria</taxon>
        <taxon>Bacillati</taxon>
        <taxon>Bacillota</taxon>
        <taxon>Bacilli</taxon>
        <taxon>Bacillales</taxon>
        <taxon>Paenibacillaceae</taxon>
        <taxon>Paenibacillus</taxon>
    </lineage>
</organism>
<dbReference type="EMBL" id="NMUQ01000002">
    <property type="protein sequence ID" value="OXM14116.1"/>
    <property type="molecule type" value="Genomic_DNA"/>
</dbReference>
<dbReference type="RefSeq" id="WP_089524938.1">
    <property type="nucleotide sequence ID" value="NZ_NMUQ01000002.1"/>
</dbReference>
<comment type="similarity">
    <text evidence="2">Belongs to the glycosyltransferase 2 family.</text>
</comment>
<dbReference type="PANTHER" id="PTHR43179:SF12">
    <property type="entry name" value="GALACTOFURANOSYLTRANSFERASE GLFT2"/>
    <property type="match status" value="1"/>
</dbReference>
<comment type="caution">
    <text evidence="6">The sequence shown here is derived from an EMBL/GenBank/DDBJ whole genome shotgun (WGS) entry which is preliminary data.</text>
</comment>
<accession>A0A229NW14</accession>
<dbReference type="GO" id="GO:0016757">
    <property type="term" value="F:glycosyltransferase activity"/>
    <property type="evidence" value="ECO:0007669"/>
    <property type="project" value="UniProtKB-KW"/>
</dbReference>
<evidence type="ECO:0000259" key="5">
    <source>
        <dbReference type="Pfam" id="PF00535"/>
    </source>
</evidence>
<evidence type="ECO:0000256" key="1">
    <source>
        <dbReference type="ARBA" id="ARBA00004776"/>
    </source>
</evidence>
<proteinExistence type="inferred from homology"/>
<keyword evidence="3" id="KW-0328">Glycosyltransferase</keyword>
<evidence type="ECO:0000313" key="7">
    <source>
        <dbReference type="Proteomes" id="UP000215145"/>
    </source>
</evidence>
<dbReference type="SUPFAM" id="SSF53335">
    <property type="entry name" value="S-adenosyl-L-methionine-dependent methyltransferases"/>
    <property type="match status" value="1"/>
</dbReference>
<name>A0A229NW14_9BACL</name>
<evidence type="ECO:0000256" key="4">
    <source>
        <dbReference type="ARBA" id="ARBA00022679"/>
    </source>
</evidence>
<protein>
    <recommendedName>
        <fullName evidence="5">Glycosyltransferase 2-like domain-containing protein</fullName>
    </recommendedName>
</protein>
<dbReference type="Pfam" id="PF00535">
    <property type="entry name" value="Glycos_transf_2"/>
    <property type="match status" value="1"/>
</dbReference>
<dbReference type="InterPro" id="IPR001173">
    <property type="entry name" value="Glyco_trans_2-like"/>
</dbReference>
<dbReference type="InterPro" id="IPR029063">
    <property type="entry name" value="SAM-dependent_MTases_sf"/>
</dbReference>
<evidence type="ECO:0000256" key="2">
    <source>
        <dbReference type="ARBA" id="ARBA00006739"/>
    </source>
</evidence>
<sequence length="607" mass="70296">MDNSIAIKILDLIRHGREGLVYLSNCIDTGEVNVTNLVVLDSLEELLASIESVARNSDSPNRVKEINQNLFYYIQQVKDHVLNDRVNPFLFDFQFHVKSLFRILEFEIAYIVERFVDKHLYPDFYTEVGIIDKQMIESQGNNARYKISIVLLAYNNLDFTRQCLESILLYSNDVDYELILVDNGSIDGTKTYFETIPNAKVIHLKYNIHLVKGFNMGLMAAEGKYCAAVCNDFIFTSNWLSNLLVCIESDKEIGFVSPGATSISNMQQITIPFTTIEEFQNKALAYNVSDSTKWEDRVVLLPNVLFCPAALLERIGYYDTRFYRGEFLDDDISFRIRRAGYRLVYCADTVTYHYGSLTTSSDHQTNSLEEGRRTFNEKYGIDAWLEARMSPYFQNISIPQLSNVKRVLGIDVKCGATLLQIKNKLWSEFGARAHLTAVTTMQKYEVDLKTIADETIVLDNENIFSEEMIVGKYDLIFIEKPLNEWHENQNVIFNSLSRYMNENGKLIFFVKNSIGIDSIYDFLSEVTSRHNEKIFNRELLIGEAREHGFYSYSIINLMRETNREVYERVKNLSEILTGGNEQNMRYVETVLLTDMIMYELNFSRQEQ</sequence>
<feature type="domain" description="Glycosyltransferase 2-like" evidence="5">
    <location>
        <begin position="148"/>
        <end position="251"/>
    </location>
</feature>
<dbReference type="Gene3D" id="3.90.550.10">
    <property type="entry name" value="Spore Coat Polysaccharide Biosynthesis Protein SpsA, Chain A"/>
    <property type="match status" value="1"/>
</dbReference>
<dbReference type="InterPro" id="IPR029044">
    <property type="entry name" value="Nucleotide-diphossugar_trans"/>
</dbReference>
<keyword evidence="4" id="KW-0808">Transferase</keyword>
<dbReference type="Proteomes" id="UP000215145">
    <property type="component" value="Unassembled WGS sequence"/>
</dbReference>
<evidence type="ECO:0000256" key="3">
    <source>
        <dbReference type="ARBA" id="ARBA00022676"/>
    </source>
</evidence>